<protein>
    <submittedName>
        <fullName evidence="1">Uncharacterized protein</fullName>
    </submittedName>
</protein>
<dbReference type="Proteomes" id="UP000240883">
    <property type="component" value="Unassembled WGS sequence"/>
</dbReference>
<evidence type="ECO:0000313" key="2">
    <source>
        <dbReference type="Proteomes" id="UP000240883"/>
    </source>
</evidence>
<dbReference type="EMBL" id="KZ678131">
    <property type="protein sequence ID" value="PSN71037.1"/>
    <property type="molecule type" value="Genomic_DNA"/>
</dbReference>
<keyword evidence="2" id="KW-1185">Reference proteome</keyword>
<name>A0A2T2P050_CORCC</name>
<sequence length="189" mass="20762">MLSGHLPGRFVMLSIHFGAEAAEVSQQCRCDRGRRKMELAEKAPVKPRDSDHLRMHLLATAWFCTQKHGLECLDGCRGGPLRPPGIAARGAPPQGSRNTLKAPRPDLVHAVHGSFPDSAGDISECPHQWPRTMRGHTVVSMLLRGIGVLPLLPPAFVTHLWTCLWALSRCCFTVSASACFTGTQRWLKP</sequence>
<reference evidence="1 2" key="1">
    <citation type="journal article" date="2018" name="Front. Microbiol.">
        <title>Genome-Wide Analysis of Corynespora cassiicola Leaf Fall Disease Putative Effectors.</title>
        <authorList>
            <person name="Lopez D."/>
            <person name="Ribeiro S."/>
            <person name="Label P."/>
            <person name="Fumanal B."/>
            <person name="Venisse J.S."/>
            <person name="Kohler A."/>
            <person name="de Oliveira R.R."/>
            <person name="Labutti K."/>
            <person name="Lipzen A."/>
            <person name="Lail K."/>
            <person name="Bauer D."/>
            <person name="Ohm R.A."/>
            <person name="Barry K.W."/>
            <person name="Spatafora J."/>
            <person name="Grigoriev I.V."/>
            <person name="Martin F.M."/>
            <person name="Pujade-Renaud V."/>
        </authorList>
    </citation>
    <scope>NUCLEOTIDE SEQUENCE [LARGE SCALE GENOMIC DNA]</scope>
    <source>
        <strain evidence="1 2">Philippines</strain>
    </source>
</reference>
<organism evidence="1 2">
    <name type="scientific">Corynespora cassiicola Philippines</name>
    <dbReference type="NCBI Taxonomy" id="1448308"/>
    <lineage>
        <taxon>Eukaryota</taxon>
        <taxon>Fungi</taxon>
        <taxon>Dikarya</taxon>
        <taxon>Ascomycota</taxon>
        <taxon>Pezizomycotina</taxon>
        <taxon>Dothideomycetes</taxon>
        <taxon>Pleosporomycetidae</taxon>
        <taxon>Pleosporales</taxon>
        <taxon>Corynesporascaceae</taxon>
        <taxon>Corynespora</taxon>
    </lineage>
</organism>
<accession>A0A2T2P050</accession>
<proteinExistence type="predicted"/>
<dbReference type="AlphaFoldDB" id="A0A2T2P050"/>
<gene>
    <name evidence="1" type="ORF">BS50DRAFT_271973</name>
</gene>
<evidence type="ECO:0000313" key="1">
    <source>
        <dbReference type="EMBL" id="PSN71037.1"/>
    </source>
</evidence>